<proteinExistence type="predicted"/>
<sequence>MLKHQTRKIKVFSYVPCLRNYKYRPMGLKLQKKYNHIKKKNVH</sequence>
<dbReference type="AlphaFoldDB" id="A0A0A9ELT9"/>
<protein>
    <submittedName>
        <fullName evidence="1">Uncharacterized protein</fullName>
    </submittedName>
</protein>
<reference evidence="1" key="1">
    <citation type="submission" date="2014-09" db="EMBL/GenBank/DDBJ databases">
        <authorList>
            <person name="Magalhaes I.L.F."/>
            <person name="Oliveira U."/>
            <person name="Santos F.R."/>
            <person name="Vidigal T.H.D.A."/>
            <person name="Brescovit A.D."/>
            <person name="Santos A.J."/>
        </authorList>
    </citation>
    <scope>NUCLEOTIDE SEQUENCE</scope>
    <source>
        <tissue evidence="1">Shoot tissue taken approximately 20 cm above the soil surface</tissue>
    </source>
</reference>
<dbReference type="EMBL" id="GBRH01196211">
    <property type="protein sequence ID" value="JAE01685.1"/>
    <property type="molecule type" value="Transcribed_RNA"/>
</dbReference>
<evidence type="ECO:0000313" key="1">
    <source>
        <dbReference type="EMBL" id="JAE01685.1"/>
    </source>
</evidence>
<accession>A0A0A9ELT9</accession>
<organism evidence="1">
    <name type="scientific">Arundo donax</name>
    <name type="common">Giant reed</name>
    <name type="synonym">Donax arundinaceus</name>
    <dbReference type="NCBI Taxonomy" id="35708"/>
    <lineage>
        <taxon>Eukaryota</taxon>
        <taxon>Viridiplantae</taxon>
        <taxon>Streptophyta</taxon>
        <taxon>Embryophyta</taxon>
        <taxon>Tracheophyta</taxon>
        <taxon>Spermatophyta</taxon>
        <taxon>Magnoliopsida</taxon>
        <taxon>Liliopsida</taxon>
        <taxon>Poales</taxon>
        <taxon>Poaceae</taxon>
        <taxon>PACMAD clade</taxon>
        <taxon>Arundinoideae</taxon>
        <taxon>Arundineae</taxon>
        <taxon>Arundo</taxon>
    </lineage>
</organism>
<reference evidence="1" key="2">
    <citation type="journal article" date="2015" name="Data Brief">
        <title>Shoot transcriptome of the giant reed, Arundo donax.</title>
        <authorList>
            <person name="Barrero R.A."/>
            <person name="Guerrero F.D."/>
            <person name="Moolhuijzen P."/>
            <person name="Goolsby J.A."/>
            <person name="Tidwell J."/>
            <person name="Bellgard S.E."/>
            <person name="Bellgard M.I."/>
        </authorList>
    </citation>
    <scope>NUCLEOTIDE SEQUENCE</scope>
    <source>
        <tissue evidence="1">Shoot tissue taken approximately 20 cm above the soil surface</tissue>
    </source>
</reference>
<name>A0A0A9ELT9_ARUDO</name>